<evidence type="ECO:0000313" key="2">
    <source>
        <dbReference type="EMBL" id="KAJ3257547.1"/>
    </source>
</evidence>
<reference evidence="2" key="1">
    <citation type="submission" date="2020-05" db="EMBL/GenBank/DDBJ databases">
        <title>Phylogenomic resolution of chytrid fungi.</title>
        <authorList>
            <person name="Stajich J.E."/>
            <person name="Amses K."/>
            <person name="Simmons R."/>
            <person name="Seto K."/>
            <person name="Myers J."/>
            <person name="Bonds A."/>
            <person name="Quandt C.A."/>
            <person name="Barry K."/>
            <person name="Liu P."/>
            <person name="Grigoriev I."/>
            <person name="Longcore J.E."/>
            <person name="James T.Y."/>
        </authorList>
    </citation>
    <scope>NUCLEOTIDE SEQUENCE</scope>
    <source>
        <strain evidence="2">PLAUS21</strain>
    </source>
</reference>
<feature type="coiled-coil region" evidence="1">
    <location>
        <begin position="250"/>
        <end position="277"/>
    </location>
</feature>
<dbReference type="EMBL" id="JADGKB010000037">
    <property type="protein sequence ID" value="KAJ3257547.1"/>
    <property type="molecule type" value="Genomic_DNA"/>
</dbReference>
<organism evidence="2 3">
    <name type="scientific">Boothiomyces macroporosus</name>
    <dbReference type="NCBI Taxonomy" id="261099"/>
    <lineage>
        <taxon>Eukaryota</taxon>
        <taxon>Fungi</taxon>
        <taxon>Fungi incertae sedis</taxon>
        <taxon>Chytridiomycota</taxon>
        <taxon>Chytridiomycota incertae sedis</taxon>
        <taxon>Chytridiomycetes</taxon>
        <taxon>Rhizophydiales</taxon>
        <taxon>Terramycetaceae</taxon>
        <taxon>Boothiomyces</taxon>
    </lineage>
</organism>
<dbReference type="AlphaFoldDB" id="A0AAD5Y892"/>
<dbReference type="Proteomes" id="UP001210925">
    <property type="component" value="Unassembled WGS sequence"/>
</dbReference>
<keyword evidence="1" id="KW-0175">Coiled coil</keyword>
<accession>A0AAD5Y892</accession>
<evidence type="ECO:0000256" key="1">
    <source>
        <dbReference type="SAM" id="Coils"/>
    </source>
</evidence>
<protein>
    <submittedName>
        <fullName evidence="2">Uncharacterized protein</fullName>
    </submittedName>
</protein>
<keyword evidence="3" id="KW-1185">Reference proteome</keyword>
<comment type="caution">
    <text evidence="2">The sequence shown here is derived from an EMBL/GenBank/DDBJ whole genome shotgun (WGS) entry which is preliminary data.</text>
</comment>
<proteinExistence type="predicted"/>
<gene>
    <name evidence="2" type="ORF">HK103_004456</name>
</gene>
<evidence type="ECO:0000313" key="3">
    <source>
        <dbReference type="Proteomes" id="UP001210925"/>
    </source>
</evidence>
<name>A0AAD5Y892_9FUNG</name>
<sequence length="318" mass="36182">MTKEITADCTKKGDSTCLSAPQNDDTTEAFSLKLDVTVRKYIGQHKASAEHLGEFSISFNTQIEFYEILWTKFSSYLNPQPRFDGQRYVHGKDPLSITDIGMYIHMKKSGKQFCAVDKFAVNILQKYSDTFSNGNVAPLEVSIYRYSAILDSLREWTKFKQVIDVENRERAAAAEKATINAVTEKLKEKHGLELEGNESIWKLWASRIVNTHDSSTMDQAILLGPPKCLARMFQRRDTDLNTVASLAKSEAVALKELQEIEDELKNLQNDFEVASERFTSVCDNFRWTIKQTNSRLKCLAQSTKKLKRSFSAMSRESA</sequence>